<feature type="transmembrane region" description="Helical" evidence="1">
    <location>
        <begin position="97"/>
        <end position="116"/>
    </location>
</feature>
<comment type="caution">
    <text evidence="2">The sequence shown here is derived from an EMBL/GenBank/DDBJ whole genome shotgun (WGS) entry which is preliminary data.</text>
</comment>
<accession>A0A317JW39</accession>
<keyword evidence="1" id="KW-0812">Transmembrane</keyword>
<reference evidence="3" key="1">
    <citation type="submission" date="2018-05" db="EMBL/GenBank/DDBJ databases">
        <title>Micromonospora globispora sp. nov. and Micromonospora rugosa sp. nov., isolated from marine sediment.</title>
        <authorList>
            <person name="Carro L."/>
            <person name="Aysel V."/>
            <person name="Cetin D."/>
            <person name="Igual J.M."/>
            <person name="Klenk H.-P."/>
            <person name="Trujillo M.E."/>
            <person name="Sahin N."/>
        </authorList>
    </citation>
    <scope>NUCLEOTIDE SEQUENCE [LARGE SCALE GENOMIC DNA]</scope>
    <source>
        <strain evidence="3">S2904</strain>
    </source>
</reference>
<dbReference type="OrthoDB" id="9918910at2"/>
<sequence length="119" mass="13386">MERQGGSRYPVTKRWWRSDDLYRAWEPCDRQPVLLIAFSNSADASPQVPLGVLGVLILTFALGNIALRMWAARRLRAGRTLPGPFRMLRLFVNHPKLFLGALCAQITVGILLLVVATDR</sequence>
<evidence type="ECO:0000256" key="1">
    <source>
        <dbReference type="SAM" id="Phobius"/>
    </source>
</evidence>
<keyword evidence="3" id="KW-1185">Reference proteome</keyword>
<gene>
    <name evidence="2" type="ORF">DLJ46_32270</name>
</gene>
<proteinExistence type="predicted"/>
<dbReference type="Proteomes" id="UP000245683">
    <property type="component" value="Unassembled WGS sequence"/>
</dbReference>
<organism evidence="2 3">
    <name type="scientific">Micromonospora globispora</name>
    <dbReference type="NCBI Taxonomy" id="1450148"/>
    <lineage>
        <taxon>Bacteria</taxon>
        <taxon>Bacillati</taxon>
        <taxon>Actinomycetota</taxon>
        <taxon>Actinomycetes</taxon>
        <taxon>Micromonosporales</taxon>
        <taxon>Micromonosporaceae</taxon>
        <taxon>Micromonospora</taxon>
    </lineage>
</organism>
<feature type="transmembrane region" description="Helical" evidence="1">
    <location>
        <begin position="48"/>
        <end position="67"/>
    </location>
</feature>
<evidence type="ECO:0000313" key="2">
    <source>
        <dbReference type="EMBL" id="PWU43273.1"/>
    </source>
</evidence>
<dbReference type="EMBL" id="QGSV01000468">
    <property type="protein sequence ID" value="PWU43273.1"/>
    <property type="molecule type" value="Genomic_DNA"/>
</dbReference>
<protein>
    <submittedName>
        <fullName evidence="2">Uncharacterized protein</fullName>
    </submittedName>
</protein>
<dbReference type="RefSeq" id="WP_109948250.1">
    <property type="nucleotide sequence ID" value="NZ_QGGF01000175.1"/>
</dbReference>
<evidence type="ECO:0000313" key="3">
    <source>
        <dbReference type="Proteomes" id="UP000245683"/>
    </source>
</evidence>
<name>A0A317JW39_9ACTN</name>
<keyword evidence="1" id="KW-0472">Membrane</keyword>
<keyword evidence="1" id="KW-1133">Transmembrane helix</keyword>
<dbReference type="AlphaFoldDB" id="A0A317JW39"/>